<feature type="transmembrane region" description="Helical" evidence="9">
    <location>
        <begin position="20"/>
        <end position="44"/>
    </location>
</feature>
<name>A0A2I1CXK0_ASPC2</name>
<dbReference type="InterPro" id="IPR001734">
    <property type="entry name" value="Na/solute_symporter"/>
</dbReference>
<feature type="transmembrane region" description="Helical" evidence="9">
    <location>
        <begin position="175"/>
        <end position="194"/>
    </location>
</feature>
<evidence type="ECO:0000256" key="9">
    <source>
        <dbReference type="SAM" id="Phobius"/>
    </source>
</evidence>
<proteinExistence type="inferred from homology"/>
<feature type="transmembrane region" description="Helical" evidence="9">
    <location>
        <begin position="346"/>
        <end position="371"/>
    </location>
</feature>
<dbReference type="PROSITE" id="PS50283">
    <property type="entry name" value="NA_SOLUT_SYMP_3"/>
    <property type="match status" value="1"/>
</dbReference>
<evidence type="ECO:0000256" key="7">
    <source>
        <dbReference type="RuleBase" id="RU362091"/>
    </source>
</evidence>
<feature type="transmembrane region" description="Helical" evidence="9">
    <location>
        <begin position="414"/>
        <end position="431"/>
    </location>
</feature>
<keyword evidence="5 9" id="KW-1133">Transmembrane helix</keyword>
<feature type="transmembrane region" description="Helical" evidence="9">
    <location>
        <begin position="264"/>
        <end position="285"/>
    </location>
</feature>
<feature type="compositionally biased region" description="Low complexity" evidence="8">
    <location>
        <begin position="676"/>
        <end position="689"/>
    </location>
</feature>
<keyword evidence="6 9" id="KW-0472">Membrane</keyword>
<dbReference type="AlphaFoldDB" id="A0A2I1CXK0"/>
<dbReference type="VEuPathDB" id="FungiDB:P168DRAFT_298930"/>
<comment type="similarity">
    <text evidence="2 7">Belongs to the sodium:solute symporter (SSF) (TC 2.A.21) family.</text>
</comment>
<dbReference type="PANTHER" id="PTHR46154">
    <property type="match status" value="1"/>
</dbReference>
<feature type="transmembrane region" description="Helical" evidence="9">
    <location>
        <begin position="624"/>
        <end position="649"/>
    </location>
</feature>
<feature type="transmembrane region" description="Helical" evidence="9">
    <location>
        <begin position="505"/>
        <end position="525"/>
    </location>
</feature>
<feature type="transmembrane region" description="Helical" evidence="9">
    <location>
        <begin position="466"/>
        <end position="485"/>
    </location>
</feature>
<dbReference type="GO" id="GO:0005886">
    <property type="term" value="C:plasma membrane"/>
    <property type="evidence" value="ECO:0007669"/>
    <property type="project" value="TreeGrafter"/>
</dbReference>
<evidence type="ECO:0008006" key="12">
    <source>
        <dbReference type="Google" id="ProtNLM"/>
    </source>
</evidence>
<feature type="transmembrane region" description="Helical" evidence="9">
    <location>
        <begin position="305"/>
        <end position="325"/>
    </location>
</feature>
<dbReference type="GO" id="GO:0015606">
    <property type="term" value="F:spermidine transmembrane transporter activity"/>
    <property type="evidence" value="ECO:0007669"/>
    <property type="project" value="UniProtKB-ARBA"/>
</dbReference>
<evidence type="ECO:0000256" key="5">
    <source>
        <dbReference type="ARBA" id="ARBA00022989"/>
    </source>
</evidence>
<evidence type="ECO:0000256" key="4">
    <source>
        <dbReference type="ARBA" id="ARBA00022692"/>
    </source>
</evidence>
<dbReference type="OrthoDB" id="6132759at2759"/>
<evidence type="ECO:0000256" key="8">
    <source>
        <dbReference type="SAM" id="MobiDB-lite"/>
    </source>
</evidence>
<feature type="transmembrane region" description="Helical" evidence="9">
    <location>
        <begin position="377"/>
        <end position="393"/>
    </location>
</feature>
<feature type="transmembrane region" description="Helical" evidence="9">
    <location>
        <begin position="593"/>
        <end position="612"/>
    </location>
</feature>
<dbReference type="GO" id="GO:0015204">
    <property type="term" value="F:urea transmembrane transporter activity"/>
    <property type="evidence" value="ECO:0007669"/>
    <property type="project" value="InterPro"/>
</dbReference>
<evidence type="ECO:0000313" key="10">
    <source>
        <dbReference type="EMBL" id="PKY02357.1"/>
    </source>
</evidence>
<keyword evidence="4 9" id="KW-0812">Transmembrane</keyword>
<comment type="subcellular location">
    <subcellularLocation>
        <location evidence="1">Membrane</location>
        <topology evidence="1">Multi-pass membrane protein</topology>
    </subcellularLocation>
</comment>
<dbReference type="EMBL" id="MSFM01000010">
    <property type="protein sequence ID" value="PKY02357.1"/>
    <property type="molecule type" value="Genomic_DNA"/>
</dbReference>
<dbReference type="Proteomes" id="UP000234254">
    <property type="component" value="Unassembled WGS sequence"/>
</dbReference>
<feature type="transmembrane region" description="Helical" evidence="9">
    <location>
        <begin position="98"/>
        <end position="118"/>
    </location>
</feature>
<dbReference type="CDD" id="cd11476">
    <property type="entry name" value="SLC5sbd_DUR3"/>
    <property type="match status" value="1"/>
</dbReference>
<feature type="transmembrane region" description="Helical" evidence="9">
    <location>
        <begin position="144"/>
        <end position="169"/>
    </location>
</feature>
<evidence type="ECO:0000256" key="2">
    <source>
        <dbReference type="ARBA" id="ARBA00006434"/>
    </source>
</evidence>
<dbReference type="FunFam" id="1.20.1730.10:FF:000006">
    <property type="entry name" value="Urea active transporter"/>
    <property type="match status" value="1"/>
</dbReference>
<protein>
    <recommendedName>
        <fullName evidence="12">Urea active transporter</fullName>
    </recommendedName>
</protein>
<gene>
    <name evidence="10" type="ORF">P168DRAFT_298930</name>
</gene>
<dbReference type="InterPro" id="IPR038377">
    <property type="entry name" value="Na/Glc_symporter_sf"/>
</dbReference>
<evidence type="ECO:0000313" key="11">
    <source>
        <dbReference type="Proteomes" id="UP000234254"/>
    </source>
</evidence>
<feature type="transmembrane region" description="Helical" evidence="9">
    <location>
        <begin position="65"/>
        <end position="86"/>
    </location>
</feature>
<feature type="region of interest" description="Disordered" evidence="8">
    <location>
        <begin position="671"/>
        <end position="697"/>
    </location>
</feature>
<evidence type="ECO:0000256" key="3">
    <source>
        <dbReference type="ARBA" id="ARBA00022448"/>
    </source>
</evidence>
<dbReference type="Gene3D" id="1.20.1730.10">
    <property type="entry name" value="Sodium/glucose cotransporter"/>
    <property type="match status" value="1"/>
</dbReference>
<feature type="transmembrane region" description="Helical" evidence="9">
    <location>
        <begin position="437"/>
        <end position="459"/>
    </location>
</feature>
<keyword evidence="3" id="KW-0813">Transport</keyword>
<evidence type="ECO:0000256" key="1">
    <source>
        <dbReference type="ARBA" id="ARBA00004141"/>
    </source>
</evidence>
<keyword evidence="11" id="KW-1185">Reference proteome</keyword>
<sequence>MVDLQARSSSGTVQPPLSQAVGYVIVVIVGLVIAFAMMLVTRFLKQTAGEDNSRTEMFMTANRSVRRGLTASAVISSWLWTTALLGSSFVGYDYGLSGPFWFAAGCSPMIVFFALLGISCKRKIPEAHTSLEVVRIRYGRAAHIVYMALCLVNNIFACANMLLGAAAVVSAMTGMHVIAATFLLPLGVTIYTFVGGIKATFLTDYFHTAIILIIACYFSIKAFTCEEIGSIEGLYNLVATAAQHHPVSGNPQGSYLTMTSKGGILFGILHICSNFGLVIMDTSYFIKAFAAGPSAVVPGYTIGGIAYFAIPWALGTIMSSVAVGLESHPSFPTYPRRMTSSEVSGGLVLPYAAMAIAGKGGAAAVLLMTFMAVTSTLSAQVIAVSSILSFDVYREYFNRNATDRQIIRASHCGVIFFAAFSAGFSTMLHYVGVNLGWTLYMLGVVTCPGVFPMAFTILWRRQSKPAAILAPVMGFATGIAVWLGTAHHFAGSVSVAATGEILPCVYGTVASACSPILYSVVITAIRPQNYDWTEFSKEKLALEKLDANLTTVHHEHKETASSVPSSDAGDRLEDGPEAQALLEAKDLKRWGRIAAFWSIATFLGHWVIWPLPMYGSKYVFERKFFAAWVVVSIIWLWLTMLVAIFYPVIDGGFQQISETYRVWRSGAGAQQKQTVDDSSSPSLSEAAPEGPKGEGQH</sequence>
<dbReference type="PANTHER" id="PTHR46154:SF1">
    <property type="entry name" value="ACTIVE TRANSPORTER, PUTATIVE (AFU_ORTHOLOGUE AFUA_1G17570)-RELATED"/>
    <property type="match status" value="1"/>
</dbReference>
<dbReference type="RefSeq" id="XP_024690951.1">
    <property type="nucleotide sequence ID" value="XM_024838302.1"/>
</dbReference>
<comment type="caution">
    <text evidence="10">The sequence shown here is derived from an EMBL/GenBank/DDBJ whole genome shotgun (WGS) entry which is preliminary data.</text>
</comment>
<evidence type="ECO:0000256" key="6">
    <source>
        <dbReference type="ARBA" id="ARBA00023136"/>
    </source>
</evidence>
<dbReference type="InterPro" id="IPR031155">
    <property type="entry name" value="DUR"/>
</dbReference>
<dbReference type="GeneID" id="36545826"/>
<organism evidence="10 11">
    <name type="scientific">Aspergillus campestris (strain IBT 28561)</name>
    <dbReference type="NCBI Taxonomy" id="1392248"/>
    <lineage>
        <taxon>Eukaryota</taxon>
        <taxon>Fungi</taxon>
        <taxon>Dikarya</taxon>
        <taxon>Ascomycota</taxon>
        <taxon>Pezizomycotina</taxon>
        <taxon>Eurotiomycetes</taxon>
        <taxon>Eurotiomycetidae</taxon>
        <taxon>Eurotiales</taxon>
        <taxon>Aspergillaceae</taxon>
        <taxon>Aspergillus</taxon>
        <taxon>Aspergillus subgen. Circumdati</taxon>
    </lineage>
</organism>
<dbReference type="Pfam" id="PF00474">
    <property type="entry name" value="SSF"/>
    <property type="match status" value="1"/>
</dbReference>
<reference evidence="10" key="1">
    <citation type="submission" date="2016-12" db="EMBL/GenBank/DDBJ databases">
        <title>The genomes of Aspergillus section Nigri reveals drivers in fungal speciation.</title>
        <authorList>
            <consortium name="DOE Joint Genome Institute"/>
            <person name="Vesth T.C."/>
            <person name="Nybo J."/>
            <person name="Theobald S."/>
            <person name="Brandl J."/>
            <person name="Frisvad J.C."/>
            <person name="Nielsen K.F."/>
            <person name="Lyhne E.K."/>
            <person name="Kogle M.E."/>
            <person name="Kuo A."/>
            <person name="Riley R."/>
            <person name="Clum A."/>
            <person name="Nolan M."/>
            <person name="Lipzen A."/>
            <person name="Salamov A."/>
            <person name="Henrissat B."/>
            <person name="Wiebenga A."/>
            <person name="De vries R.P."/>
            <person name="Grigoriev I.V."/>
            <person name="Mortensen U.H."/>
            <person name="Andersen M.R."/>
            <person name="Baker S.E."/>
        </authorList>
    </citation>
    <scope>NUCLEOTIDE SEQUENCE</scope>
    <source>
        <strain evidence="10">IBT 28561</strain>
    </source>
</reference>
<accession>A0A2I1CXK0</accession>